<gene>
    <name evidence="1" type="ORF">ACFSC0_19170</name>
</gene>
<organism evidence="1 2">
    <name type="scientific">Phenylobacterium terrae</name>
    <dbReference type="NCBI Taxonomy" id="2665495"/>
    <lineage>
        <taxon>Bacteria</taxon>
        <taxon>Pseudomonadati</taxon>
        <taxon>Pseudomonadota</taxon>
        <taxon>Alphaproteobacteria</taxon>
        <taxon>Caulobacterales</taxon>
        <taxon>Caulobacteraceae</taxon>
        <taxon>Phenylobacterium</taxon>
    </lineage>
</organism>
<accession>A0ABW4N6U1</accession>
<proteinExistence type="predicted"/>
<reference evidence="2" key="1">
    <citation type="journal article" date="2019" name="Int. J. Syst. Evol. Microbiol.">
        <title>The Global Catalogue of Microorganisms (GCM) 10K type strain sequencing project: providing services to taxonomists for standard genome sequencing and annotation.</title>
        <authorList>
            <consortium name="The Broad Institute Genomics Platform"/>
            <consortium name="The Broad Institute Genome Sequencing Center for Infectious Disease"/>
            <person name="Wu L."/>
            <person name="Ma J."/>
        </authorList>
    </citation>
    <scope>NUCLEOTIDE SEQUENCE [LARGE SCALE GENOMIC DNA]</scope>
    <source>
        <strain evidence="2">DFY28</strain>
    </source>
</reference>
<evidence type="ECO:0008006" key="3">
    <source>
        <dbReference type="Google" id="ProtNLM"/>
    </source>
</evidence>
<dbReference type="EMBL" id="JBHUEY010000006">
    <property type="protein sequence ID" value="MFD1785528.1"/>
    <property type="molecule type" value="Genomic_DNA"/>
</dbReference>
<evidence type="ECO:0000313" key="2">
    <source>
        <dbReference type="Proteomes" id="UP001597237"/>
    </source>
</evidence>
<comment type="caution">
    <text evidence="1">The sequence shown here is derived from an EMBL/GenBank/DDBJ whole genome shotgun (WGS) entry which is preliminary data.</text>
</comment>
<dbReference type="RefSeq" id="WP_377281588.1">
    <property type="nucleotide sequence ID" value="NZ_JBHRSI010000004.1"/>
</dbReference>
<evidence type="ECO:0000313" key="1">
    <source>
        <dbReference type="EMBL" id="MFD1785528.1"/>
    </source>
</evidence>
<sequence>MSDARRLLAEWFEQVLGEQLPREGDADLFDRFGICGDDASDFMDAFGARFDVTGDEYLWYFHHEEEGWNFGALFFAPPNRRVERIPITPDILVRAIETGRWPVQYPPHALPKVRWDIRLNQSMLLVPLAGAALWLWRR</sequence>
<name>A0ABW4N6U1_9CAUL</name>
<dbReference type="Proteomes" id="UP001597237">
    <property type="component" value="Unassembled WGS sequence"/>
</dbReference>
<keyword evidence="2" id="KW-1185">Reference proteome</keyword>
<protein>
    <recommendedName>
        <fullName evidence="3">DUF1493 domain-containing protein</fullName>
    </recommendedName>
</protein>